<dbReference type="SUPFAM" id="SSF56672">
    <property type="entry name" value="DNA/RNA polymerases"/>
    <property type="match status" value="1"/>
</dbReference>
<feature type="domain" description="Reverse transcriptase" evidence="1">
    <location>
        <begin position="1"/>
        <end position="308"/>
    </location>
</feature>
<keyword evidence="3" id="KW-1185">Reference proteome</keyword>
<organism evidence="2 3">
    <name type="scientific">Lacticaseibacillus nasuensis JCM 17158</name>
    <dbReference type="NCBI Taxonomy" id="1291734"/>
    <lineage>
        <taxon>Bacteria</taxon>
        <taxon>Bacillati</taxon>
        <taxon>Bacillota</taxon>
        <taxon>Bacilli</taxon>
        <taxon>Lactobacillales</taxon>
        <taxon>Lactobacillaceae</taxon>
        <taxon>Lacticaseibacillus</taxon>
    </lineage>
</organism>
<comment type="caution">
    <text evidence="2">The sequence shown here is derived from an EMBL/GenBank/DDBJ whole genome shotgun (WGS) entry which is preliminary data.</text>
</comment>
<dbReference type="PATRIC" id="fig|1291734.4.peg.888"/>
<dbReference type="STRING" id="1291734.FD02_GL000862"/>
<dbReference type="InterPro" id="IPR000477">
    <property type="entry name" value="RT_dom"/>
</dbReference>
<evidence type="ECO:0000313" key="2">
    <source>
        <dbReference type="EMBL" id="KRK74262.1"/>
    </source>
</evidence>
<dbReference type="PROSITE" id="PS50878">
    <property type="entry name" value="RT_POL"/>
    <property type="match status" value="1"/>
</dbReference>
<dbReference type="CDD" id="cd01646">
    <property type="entry name" value="RT_Bac_retron_I"/>
    <property type="match status" value="1"/>
</dbReference>
<accession>A0A0R1JSC5</accession>
<dbReference type="InterPro" id="IPR043502">
    <property type="entry name" value="DNA/RNA_pol_sf"/>
</dbReference>
<sequence length="502" mass="57425">MTASEARSFFSKPQSYVPMLLPEYFNFEPVLDYAKSELTKHQLSSMIDKDCLLTDEKVNHTVLLNKDARYDWRPVQIIHPFLYINLVNLLTEEQNWSEIISRFQVFQTDKHIECISLPVESVGENNDTAETILHWWEEMEQNSIVKSLMYKYCIRTDITNCYGSIYTHSIDWAIRGKAKAKDGRRNNKALGFRIDRAIEQIQCGQTNGIPQGGVLFNFIAEIVLGYSDMLLASRINKIGNLEDWHIIRYRDDYRVFSNSKETAEQVVKTLSDVLVDLNMHFNSKKTGITSEIIESAIKPDKIYWNSKIPVIMPIIFDGKRKNVQYQLTLQKHLLEILWLSKKYPNSGSITKALTAFARRLDGMDSINDQVLPLISIIADIVSHNPSAISSGIGVLSKLISKTQNDPVAVSQITDLIINKLQNTPNLNYLDVWLQRLTILSDKTKNFSEKLCVTVTNPDTSIWSSAFFSDKRICLPPIVDMDEVKSIKAEIATNVFDVFSDYD</sequence>
<dbReference type="EMBL" id="AZDJ01000001">
    <property type="protein sequence ID" value="KRK74262.1"/>
    <property type="molecule type" value="Genomic_DNA"/>
</dbReference>
<protein>
    <recommendedName>
        <fullName evidence="1">Reverse transcriptase domain-containing protein</fullName>
    </recommendedName>
</protein>
<name>A0A0R1JSC5_9LACO</name>
<proteinExistence type="predicted"/>
<dbReference type="AlphaFoldDB" id="A0A0R1JSC5"/>
<dbReference type="Proteomes" id="UP000051804">
    <property type="component" value="Unassembled WGS sequence"/>
</dbReference>
<evidence type="ECO:0000313" key="3">
    <source>
        <dbReference type="Proteomes" id="UP000051804"/>
    </source>
</evidence>
<evidence type="ECO:0000259" key="1">
    <source>
        <dbReference type="PROSITE" id="PS50878"/>
    </source>
</evidence>
<reference evidence="2 3" key="1">
    <citation type="journal article" date="2015" name="Genome Announc.">
        <title>Expanding the biotechnology potential of lactobacilli through comparative genomics of 213 strains and associated genera.</title>
        <authorList>
            <person name="Sun Z."/>
            <person name="Harris H.M."/>
            <person name="McCann A."/>
            <person name="Guo C."/>
            <person name="Argimon S."/>
            <person name="Zhang W."/>
            <person name="Yang X."/>
            <person name="Jeffery I.B."/>
            <person name="Cooney J.C."/>
            <person name="Kagawa T.F."/>
            <person name="Liu W."/>
            <person name="Song Y."/>
            <person name="Salvetti E."/>
            <person name="Wrobel A."/>
            <person name="Rasinkangas P."/>
            <person name="Parkhill J."/>
            <person name="Rea M.C."/>
            <person name="O'Sullivan O."/>
            <person name="Ritari J."/>
            <person name="Douillard F.P."/>
            <person name="Paul Ross R."/>
            <person name="Yang R."/>
            <person name="Briner A.E."/>
            <person name="Felis G.E."/>
            <person name="de Vos W.M."/>
            <person name="Barrangou R."/>
            <person name="Klaenhammer T.R."/>
            <person name="Caufield P.W."/>
            <person name="Cui Y."/>
            <person name="Zhang H."/>
            <person name="O'Toole P.W."/>
        </authorList>
    </citation>
    <scope>NUCLEOTIDE SEQUENCE [LARGE SCALE GENOMIC DNA]</scope>
    <source>
        <strain evidence="2 3">JCM 17158</strain>
    </source>
</reference>
<gene>
    <name evidence="2" type="ORF">FD02_GL000862</name>
</gene>
<dbReference type="Pfam" id="PF00078">
    <property type="entry name" value="RVT_1"/>
    <property type="match status" value="1"/>
</dbReference>